<dbReference type="GeneID" id="7831086"/>
<accession>Q228W1</accession>
<dbReference type="SMART" id="SM00261">
    <property type="entry name" value="FU"/>
    <property type="match status" value="8"/>
</dbReference>
<gene>
    <name evidence="3" type="ORF">TTHERM_01485660</name>
</gene>
<dbReference type="KEGG" id="tet:TTHERM_01485660"/>
<keyword evidence="4" id="KW-1185">Reference proteome</keyword>
<keyword evidence="1" id="KW-0732">Signal</keyword>
<dbReference type="PANTHER" id="PTHR15332:SF175">
    <property type="entry name" value="PROPROTEIN CONVERTASE SUBTILISIN_KEXIN TYPE 5-LIKE"/>
    <property type="match status" value="1"/>
</dbReference>
<evidence type="ECO:0000313" key="4">
    <source>
        <dbReference type="Proteomes" id="UP000009168"/>
    </source>
</evidence>
<dbReference type="InParanoid" id="Q228W1"/>
<dbReference type="InterPro" id="IPR002859">
    <property type="entry name" value="PKD/REJ-like"/>
</dbReference>
<dbReference type="HOGENOM" id="CLU_001625_1_0_1"/>
<protein>
    <submittedName>
        <fullName evidence="3">REJ domain protein</fullName>
    </submittedName>
</protein>
<dbReference type="Gene3D" id="2.10.220.10">
    <property type="entry name" value="Hormone Receptor, Insulin-like Growth Factor Receptor 1, Chain A, domain 2"/>
    <property type="match status" value="2"/>
</dbReference>
<dbReference type="eggNOG" id="KOG3525">
    <property type="taxonomic scope" value="Eukaryota"/>
</dbReference>
<dbReference type="Pfam" id="PF02010">
    <property type="entry name" value="REJ"/>
    <property type="match status" value="1"/>
</dbReference>
<feature type="non-terminal residue" evidence="3">
    <location>
        <position position="1530"/>
    </location>
</feature>
<organism evidence="3 4">
    <name type="scientific">Tetrahymena thermophila (strain SB210)</name>
    <dbReference type="NCBI Taxonomy" id="312017"/>
    <lineage>
        <taxon>Eukaryota</taxon>
        <taxon>Sar</taxon>
        <taxon>Alveolata</taxon>
        <taxon>Ciliophora</taxon>
        <taxon>Intramacronucleata</taxon>
        <taxon>Oligohymenophorea</taxon>
        <taxon>Hymenostomatida</taxon>
        <taxon>Tetrahymenina</taxon>
        <taxon>Tetrahymenidae</taxon>
        <taxon>Tetrahymena</taxon>
    </lineage>
</organism>
<dbReference type="InterPro" id="IPR006212">
    <property type="entry name" value="Furin_repeat"/>
</dbReference>
<evidence type="ECO:0000313" key="3">
    <source>
        <dbReference type="EMBL" id="EAR81822.3"/>
    </source>
</evidence>
<feature type="signal peptide" evidence="1">
    <location>
        <begin position="1"/>
        <end position="22"/>
    </location>
</feature>
<evidence type="ECO:0000256" key="1">
    <source>
        <dbReference type="SAM" id="SignalP"/>
    </source>
</evidence>
<proteinExistence type="predicted"/>
<feature type="chain" id="PRO_5004201164" evidence="1">
    <location>
        <begin position="23"/>
        <end position="1530"/>
    </location>
</feature>
<dbReference type="CDD" id="cd00064">
    <property type="entry name" value="FU"/>
    <property type="match status" value="6"/>
</dbReference>
<feature type="domain" description="PKD/REJ-like" evidence="2">
    <location>
        <begin position="930"/>
        <end position="1352"/>
    </location>
</feature>
<reference evidence="4" key="1">
    <citation type="journal article" date="2006" name="PLoS Biol.">
        <title>Macronuclear genome sequence of the ciliate Tetrahymena thermophila, a model eukaryote.</title>
        <authorList>
            <person name="Eisen J.A."/>
            <person name="Coyne R.S."/>
            <person name="Wu M."/>
            <person name="Wu D."/>
            <person name="Thiagarajan M."/>
            <person name="Wortman J.R."/>
            <person name="Badger J.H."/>
            <person name="Ren Q."/>
            <person name="Amedeo P."/>
            <person name="Jones K.M."/>
            <person name="Tallon L.J."/>
            <person name="Delcher A.L."/>
            <person name="Salzberg S.L."/>
            <person name="Silva J.C."/>
            <person name="Haas B.J."/>
            <person name="Majoros W.H."/>
            <person name="Farzad M."/>
            <person name="Carlton J.M."/>
            <person name="Smith R.K. Jr."/>
            <person name="Garg J."/>
            <person name="Pearlman R.E."/>
            <person name="Karrer K.M."/>
            <person name="Sun L."/>
            <person name="Manning G."/>
            <person name="Elde N.C."/>
            <person name="Turkewitz A.P."/>
            <person name="Asai D.J."/>
            <person name="Wilkes D.E."/>
            <person name="Wang Y."/>
            <person name="Cai H."/>
            <person name="Collins K."/>
            <person name="Stewart B.A."/>
            <person name="Lee S.R."/>
            <person name="Wilamowska K."/>
            <person name="Weinberg Z."/>
            <person name="Ruzzo W.L."/>
            <person name="Wloga D."/>
            <person name="Gaertig J."/>
            <person name="Frankel J."/>
            <person name="Tsao C.-C."/>
            <person name="Gorovsky M.A."/>
            <person name="Keeling P.J."/>
            <person name="Waller R.F."/>
            <person name="Patron N.J."/>
            <person name="Cherry J.M."/>
            <person name="Stover N.A."/>
            <person name="Krieger C.J."/>
            <person name="del Toro C."/>
            <person name="Ryder H.F."/>
            <person name="Williamson S.C."/>
            <person name="Barbeau R.A."/>
            <person name="Hamilton E.P."/>
            <person name="Orias E."/>
        </authorList>
    </citation>
    <scope>NUCLEOTIDE SEQUENCE [LARGE SCALE GENOMIC DNA]</scope>
    <source>
        <strain evidence="4">SB210</strain>
    </source>
</reference>
<dbReference type="SUPFAM" id="SSF57184">
    <property type="entry name" value="Growth factor receptor domain"/>
    <property type="match status" value="4"/>
</dbReference>
<sequence length="1530" mass="171346">MKTQKIRIGLFFILQILKYLYAGQNQDCGGFLTSTGSFNLNFSQCLFNYINPALQSDIDSLKNYFLDTNCLNSSLFPQDQTSYLSGNSCTLDNQIIIKYTSQNPATKIYSIGFSFKFKAIIPYQPTTLYSIIEINNMQYNSLSTQQTVNSDNYYTSLHFLFQDKQNVDSITIKLTPLNVNLGQTYQIYFTEINLAVQFCQINCDKCDYNQICLQCSSGFYYQQAINQCVSSCNSNQFVNQQQQCQLCDNNCASCDGPSSNNCLSCNPGSYIDTIQKICTCHSTCKTCDGLSSNNCLSCYPGIYYNPNTKSCNCDSTCKTCDGPSSNNCLSCYPGIYYNPQAKSCTCDSTCKTCDGPSSNNCLSCNPGIYYNPQAKSCKCDSTCKTCDGPSSNNCLSCNPGIYYSPQTKSCSCDSTCKTCDGLSSNNCLSCNPGIYYNPLTKSCSCDSTCKTCDGPSSNNCLSCNPGIYYNPQTKSCSCDSTCKTCDGPSSNNCLSCNSGLYIDTIQKICTCHSTCKTCDGLSSNNCLSCNPGLYYQQATKQCVQSCNQNQYPNQISQLCQSCDISCASCDGKDSNNCLSCYPNSFLYNKSCVSLCPNGFQSNNIQLTCDSCQNYLSLQCNACYPTCQLCDQSSILNQQCKTCYNETRQLDVLSNTCVCKNQNDKRNIFYQCSYQNIAVLDAKLSATSPQLSIDFGSPLINIISNTPQSLCSQIFDQATLATIGLDSQCQISGNQILVNLSDSSTIMENNQITLLPNKLQFVDYSGYFINTFYRNIIFQEPPGIPQLQFSYNHIENSCNPINITLYGLQNDAGRKFMSFNWTLNQIVGSISNDQQENIKQILLEASQNKNTSLIIDPKFIPPNINIAISLNYLLKVNQAGTQTFTIAYQKQKFIRITYQQSVYPPIYRYMSLSFYFQFYIQICELGQMTYINNEPIDLQLVSNQLQKQNLNQYNQMSFQYDILPYTLASNQKFDMSLILNLSSDSNVVAIQKISVNIQITDLYLQIIGGSSLVQGYTNKMVLNTDSRDYELQDPNSPSNINLSWQCYSLSSQDHICYDQQNNQIQLQQGASSITFPAKTFQPYTAVQFTVVGQKDSRQKKYTTTCIFTELDVPPLNILSAASHINQKINLNDDLNFQILYGENVSSDYLSYAGAILYNSDPVAAIKFDYFQIRFRIWDYFQNINPSNPTLQIRFSVYNPLFVMPSLSTISIQINIPPQNCVLNVSPSQGIALETIFQIQFLNCKDEDLPLTYQFFYYNSADDANQELVSPWNILRRQIQDQTINNSIQTVLPRGNLVVMAQAMDSYLGVYNTSSIIMVQAQKKTADEYYQLVNQLTSQALQSSNNQVNNQLVTLSIIAEDISKSNQLSQQLNDFASIMIQNIQQLSLQIPKFSLLSTFANKVTAQLSYLIFSSSQQNNFAKQKNNIFGQVQTILQNTNSSIQSSNLSHLQQNNDIHIQNIVDSFKILNSSVTLSSMNSQEDFQSYDKISSQIGNLLSNISLPNQGQIILNGDLSNLLSDKITQKNLYKYAL</sequence>
<dbReference type="EMBL" id="GG662586">
    <property type="protein sequence ID" value="EAR81822.3"/>
    <property type="molecule type" value="Genomic_DNA"/>
</dbReference>
<evidence type="ECO:0000259" key="2">
    <source>
        <dbReference type="Pfam" id="PF02010"/>
    </source>
</evidence>
<name>Q228W1_TETTS</name>
<dbReference type="PANTHER" id="PTHR15332">
    <property type="entry name" value="PROPROTEIN CONVERTASE SUBTILISIN_KEXIN TYPE 5-LIKE"/>
    <property type="match status" value="1"/>
</dbReference>
<dbReference type="InterPro" id="IPR009030">
    <property type="entry name" value="Growth_fac_rcpt_cys_sf"/>
</dbReference>
<dbReference type="RefSeq" id="XP_001029485.3">
    <property type="nucleotide sequence ID" value="XM_001029485.3"/>
</dbReference>
<dbReference type="Proteomes" id="UP000009168">
    <property type="component" value="Unassembled WGS sequence"/>
</dbReference>